<feature type="compositionally biased region" description="Basic and acidic residues" evidence="11">
    <location>
        <begin position="466"/>
        <end position="475"/>
    </location>
</feature>
<feature type="binding site" evidence="10">
    <location>
        <position position="146"/>
    </location>
    <ligand>
        <name>Mg(2+)</name>
        <dbReference type="ChEBI" id="CHEBI:18420"/>
    </ligand>
</feature>
<feature type="binding site" evidence="9">
    <location>
        <begin position="289"/>
        <end position="295"/>
    </location>
    <ligand>
        <name>GTP</name>
        <dbReference type="ChEBI" id="CHEBI:37565"/>
    </ligand>
</feature>
<comment type="caution">
    <text evidence="12">The sequence shown here is derived from an EMBL/GenBank/DDBJ whole genome shotgun (WGS) entry which is preliminary data.</text>
</comment>
<dbReference type="EMBL" id="CAAALY010048829">
    <property type="protein sequence ID" value="VEL20959.1"/>
    <property type="molecule type" value="Genomic_DNA"/>
</dbReference>
<dbReference type="GO" id="GO:0005834">
    <property type="term" value="C:heterotrimeric G-protein complex"/>
    <property type="evidence" value="ECO:0007669"/>
    <property type="project" value="TreeGrafter"/>
</dbReference>
<dbReference type="GO" id="GO:0001664">
    <property type="term" value="F:G protein-coupled receptor binding"/>
    <property type="evidence" value="ECO:0007669"/>
    <property type="project" value="TreeGrafter"/>
</dbReference>
<evidence type="ECO:0000256" key="4">
    <source>
        <dbReference type="ARBA" id="ARBA00022741"/>
    </source>
</evidence>
<keyword evidence="4 9" id="KW-0547">Nucleotide-binding</keyword>
<reference evidence="12" key="1">
    <citation type="submission" date="2018-11" db="EMBL/GenBank/DDBJ databases">
        <authorList>
            <consortium name="Pathogen Informatics"/>
        </authorList>
    </citation>
    <scope>NUCLEOTIDE SEQUENCE</scope>
</reference>
<dbReference type="SUPFAM" id="SSF52540">
    <property type="entry name" value="P-loop containing nucleoside triphosphate hydrolases"/>
    <property type="match status" value="1"/>
</dbReference>
<feature type="region of interest" description="Disordered" evidence="11">
    <location>
        <begin position="448"/>
        <end position="475"/>
    </location>
</feature>
<feature type="region of interest" description="Disordered" evidence="11">
    <location>
        <begin position="63"/>
        <end position="83"/>
    </location>
</feature>
<dbReference type="Gene3D" id="1.10.400.10">
    <property type="entry name" value="GI Alpha 1, domain 2-like"/>
    <property type="match status" value="1"/>
</dbReference>
<gene>
    <name evidence="12" type="ORF">PXEA_LOCUS14399</name>
</gene>
<dbReference type="FunFam" id="3.40.50.300:FF:006178">
    <property type="entry name" value="Guanine nucleotide-binding protein G(s) subunit alpha isoforms short"/>
    <property type="match status" value="1"/>
</dbReference>
<feature type="non-terminal residue" evidence="12">
    <location>
        <position position="547"/>
    </location>
</feature>
<accession>A0A448WV32</accession>
<dbReference type="PRINTS" id="PR00318">
    <property type="entry name" value="GPROTEINA"/>
</dbReference>
<evidence type="ECO:0000313" key="12">
    <source>
        <dbReference type="EMBL" id="VEL20959.1"/>
    </source>
</evidence>
<evidence type="ECO:0000313" key="13">
    <source>
        <dbReference type="Proteomes" id="UP000784294"/>
    </source>
</evidence>
<evidence type="ECO:0000256" key="10">
    <source>
        <dbReference type="PIRSR" id="PIRSR601019-2"/>
    </source>
</evidence>
<comment type="subunit">
    <text evidence="2">G proteins are composed of 3 units; alpha, beta and gamma. The alpha chain contains the guanine nucleotide binding site.</text>
</comment>
<evidence type="ECO:0000256" key="5">
    <source>
        <dbReference type="ARBA" id="ARBA00022842"/>
    </source>
</evidence>
<protein>
    <recommendedName>
        <fullName evidence="8">Adenylate cyclase-stimulating G alpha protein</fullName>
    </recommendedName>
</protein>
<evidence type="ECO:0000256" key="6">
    <source>
        <dbReference type="ARBA" id="ARBA00023134"/>
    </source>
</evidence>
<evidence type="ECO:0000256" key="3">
    <source>
        <dbReference type="ARBA" id="ARBA00022723"/>
    </source>
</evidence>
<evidence type="ECO:0000256" key="8">
    <source>
        <dbReference type="ARBA" id="ARBA00042247"/>
    </source>
</evidence>
<sequence>MEETSGNNILPCGKSKPCFRQSGARLQFHRSVILQNGAQHKYESFFALDRPFDGAYRERIVGSTSVQGERGQAQDRDRSGFKVPSTTENWSACYLAGLGYFGGMDCLASDAKRRHDYFLKMVNKRNSELRNVHRIILIGTGESGKSTFVKQMKLLSSQNQTFPDGYRVKFIPEIQRNLVQALHFILAFLDSEEVKLGNERLRKAQKAINNIKTEIDRLPDAITHFAGNPNPDARKDFYDTCSLLWDEPIVKETALRGNEFQLIDCAQYFLDRIDEIANPAYKPSDEDVLQCRTKTLGIHTESIIYNNVNFELVDVGGQREQRAKWIEAMSDGITAVIFLTDVSSYDMMLAEDTSVNRLREAISLLSQVWTKNPLRDKSIILFLNKQDRLENKVRSKRTSIEDFFPEFRVGKTKYLIDLLRDIKSAQQKRNKKENDVWDKHFAYFLPSGAQTGGGGGRDGGKSGGPAREEAAGKQLRDGEIMNEYSQIQSLLLKVINENSLNQWDLESSDKEVLAKDLMARDDFAGLQRRLMAVPLFQLVTITNFIQD</sequence>
<dbReference type="SMART" id="SM00275">
    <property type="entry name" value="G_alpha"/>
    <property type="match status" value="1"/>
</dbReference>
<dbReference type="SUPFAM" id="SSF47895">
    <property type="entry name" value="Transducin (alpha subunit), insertion domain"/>
    <property type="match status" value="1"/>
</dbReference>
<dbReference type="GO" id="GO:0003924">
    <property type="term" value="F:GTPase activity"/>
    <property type="evidence" value="ECO:0007669"/>
    <property type="project" value="InterPro"/>
</dbReference>
<dbReference type="InterPro" id="IPR027417">
    <property type="entry name" value="P-loop_NTPase"/>
</dbReference>
<keyword evidence="6 9" id="KW-0342">GTP-binding</keyword>
<keyword evidence="7" id="KW-0807">Transducer</keyword>
<dbReference type="InterPro" id="IPR001019">
    <property type="entry name" value="Gprotein_alpha_su"/>
</dbReference>
<dbReference type="Pfam" id="PF00503">
    <property type="entry name" value="G-alpha"/>
    <property type="match status" value="1"/>
</dbReference>
<keyword evidence="5 10" id="KW-0460">Magnesium</keyword>
<dbReference type="GO" id="GO:0046872">
    <property type="term" value="F:metal ion binding"/>
    <property type="evidence" value="ECO:0007669"/>
    <property type="project" value="UniProtKB-KW"/>
</dbReference>
<dbReference type="CDD" id="cd00066">
    <property type="entry name" value="G-alpha"/>
    <property type="match status" value="1"/>
</dbReference>
<evidence type="ECO:0000256" key="7">
    <source>
        <dbReference type="ARBA" id="ARBA00023224"/>
    </source>
</evidence>
<evidence type="ECO:0000256" key="9">
    <source>
        <dbReference type="PIRSR" id="PIRSR601019-1"/>
    </source>
</evidence>
<keyword evidence="13" id="KW-1185">Reference proteome</keyword>
<feature type="compositionally biased region" description="Gly residues" evidence="11">
    <location>
        <begin position="450"/>
        <end position="463"/>
    </location>
</feature>
<dbReference type="AlphaFoldDB" id="A0A448WV32"/>
<comment type="similarity">
    <text evidence="1">Belongs to the G-alpha family. G(s) subfamily.</text>
</comment>
<keyword evidence="3 10" id="KW-0479">Metal-binding</keyword>
<name>A0A448WV32_9PLAT</name>
<dbReference type="PANTHER" id="PTHR10218:SF212">
    <property type="entry name" value="G PROTEIN ALPHA S SUBUNIT"/>
    <property type="match status" value="1"/>
</dbReference>
<organism evidence="12 13">
    <name type="scientific">Protopolystoma xenopodis</name>
    <dbReference type="NCBI Taxonomy" id="117903"/>
    <lineage>
        <taxon>Eukaryota</taxon>
        <taxon>Metazoa</taxon>
        <taxon>Spiralia</taxon>
        <taxon>Lophotrochozoa</taxon>
        <taxon>Platyhelminthes</taxon>
        <taxon>Monogenea</taxon>
        <taxon>Polyopisthocotylea</taxon>
        <taxon>Polystomatidea</taxon>
        <taxon>Polystomatidae</taxon>
        <taxon>Protopolystoma</taxon>
    </lineage>
</organism>
<dbReference type="PROSITE" id="PS51882">
    <property type="entry name" value="G_ALPHA"/>
    <property type="match status" value="1"/>
</dbReference>
<evidence type="ECO:0000256" key="1">
    <source>
        <dbReference type="ARBA" id="ARBA00007172"/>
    </source>
</evidence>
<dbReference type="GO" id="GO:0005525">
    <property type="term" value="F:GTP binding"/>
    <property type="evidence" value="ECO:0007669"/>
    <property type="project" value="UniProtKB-KW"/>
</dbReference>
<evidence type="ECO:0000256" key="2">
    <source>
        <dbReference type="ARBA" id="ARBA00011356"/>
    </source>
</evidence>
<proteinExistence type="inferred from homology"/>
<feature type="binding site" evidence="9">
    <location>
        <begin position="384"/>
        <end position="387"/>
    </location>
    <ligand>
        <name>GTP</name>
        <dbReference type="ChEBI" id="CHEBI:37565"/>
    </ligand>
</feature>
<dbReference type="Gene3D" id="3.40.50.300">
    <property type="entry name" value="P-loop containing nucleotide triphosphate hydrolases"/>
    <property type="match status" value="1"/>
</dbReference>
<feature type="binding site" evidence="10">
    <location>
        <position position="295"/>
    </location>
    <ligand>
        <name>Mg(2+)</name>
        <dbReference type="ChEBI" id="CHEBI:18420"/>
    </ligand>
</feature>
<dbReference type="InterPro" id="IPR011025">
    <property type="entry name" value="GproteinA_insert"/>
</dbReference>
<evidence type="ECO:0000256" key="11">
    <source>
        <dbReference type="SAM" id="MobiDB-lite"/>
    </source>
</evidence>
<dbReference type="OrthoDB" id="6231739at2759"/>
<feature type="binding site" evidence="9">
    <location>
        <begin position="142"/>
        <end position="147"/>
    </location>
    <ligand>
        <name>GTP</name>
        <dbReference type="ChEBI" id="CHEBI:37565"/>
    </ligand>
</feature>
<dbReference type="Proteomes" id="UP000784294">
    <property type="component" value="Unassembled WGS sequence"/>
</dbReference>
<dbReference type="GO" id="GO:0031683">
    <property type="term" value="F:G-protein beta/gamma-subunit complex binding"/>
    <property type="evidence" value="ECO:0007669"/>
    <property type="project" value="InterPro"/>
</dbReference>
<feature type="binding site" evidence="9">
    <location>
        <begin position="314"/>
        <end position="318"/>
    </location>
    <ligand>
        <name>GTP</name>
        <dbReference type="ChEBI" id="CHEBI:37565"/>
    </ligand>
</feature>
<dbReference type="GO" id="GO:0007191">
    <property type="term" value="P:adenylate cyclase-activating dopamine receptor signaling pathway"/>
    <property type="evidence" value="ECO:0007669"/>
    <property type="project" value="TreeGrafter"/>
</dbReference>
<dbReference type="GO" id="GO:0005737">
    <property type="term" value="C:cytoplasm"/>
    <property type="evidence" value="ECO:0007669"/>
    <property type="project" value="TreeGrafter"/>
</dbReference>
<dbReference type="PANTHER" id="PTHR10218">
    <property type="entry name" value="GTP-BINDING PROTEIN ALPHA SUBUNIT"/>
    <property type="match status" value="1"/>
</dbReference>